<dbReference type="PANTHER" id="PTHR21654">
    <property type="entry name" value="FI21293P1"/>
    <property type="match status" value="1"/>
</dbReference>
<dbReference type="PANTHER" id="PTHR21654:SF63">
    <property type="entry name" value="MYB-LIKE DOMAIN-CONTAINING PROTEIN"/>
    <property type="match status" value="1"/>
</dbReference>
<accession>A0A6A6MY57</accession>
<reference evidence="7 8" key="1">
    <citation type="journal article" date="2020" name="Mol. Plant">
        <title>The Chromosome-Based Rubber Tree Genome Provides New Insights into Spurge Genome Evolution and Rubber Biosynthesis.</title>
        <authorList>
            <person name="Liu J."/>
            <person name="Shi C."/>
            <person name="Shi C.C."/>
            <person name="Li W."/>
            <person name="Zhang Q.J."/>
            <person name="Zhang Y."/>
            <person name="Li K."/>
            <person name="Lu H.F."/>
            <person name="Shi C."/>
            <person name="Zhu S.T."/>
            <person name="Xiao Z.Y."/>
            <person name="Nan H."/>
            <person name="Yue Y."/>
            <person name="Zhu X.G."/>
            <person name="Wu Y."/>
            <person name="Hong X.N."/>
            <person name="Fan G.Y."/>
            <person name="Tong Y."/>
            <person name="Zhang D."/>
            <person name="Mao C.L."/>
            <person name="Liu Y.L."/>
            <person name="Hao S.J."/>
            <person name="Liu W.Q."/>
            <person name="Lv M.Q."/>
            <person name="Zhang H.B."/>
            <person name="Liu Y."/>
            <person name="Hu-Tang G.R."/>
            <person name="Wang J.P."/>
            <person name="Wang J.H."/>
            <person name="Sun Y.H."/>
            <person name="Ni S.B."/>
            <person name="Chen W.B."/>
            <person name="Zhang X.C."/>
            <person name="Jiao Y.N."/>
            <person name="Eichler E.E."/>
            <person name="Li G.H."/>
            <person name="Liu X."/>
            <person name="Gao L.Z."/>
        </authorList>
    </citation>
    <scope>NUCLEOTIDE SEQUENCE [LARGE SCALE GENOMIC DNA]</scope>
    <source>
        <strain evidence="8">cv. GT1</strain>
        <tissue evidence="7">Leaf</tissue>
    </source>
</reference>
<dbReference type="GO" id="GO:0003677">
    <property type="term" value="F:DNA binding"/>
    <property type="evidence" value="ECO:0007669"/>
    <property type="project" value="UniProtKB-KW"/>
</dbReference>
<sequence>MADHQYDLPDLRQLVAGRTHFQGNPFPFATEPFFLQTRTHGPQIHHFHHHDSIVAAAAASAHSGAEVMLPSGFIKLAHDHYCTNATTTTTTAADAAATSSGAAGSFFGVEMESGWIGNDAGNIVDGQGKRLLLFLRSDLGWIPGSRRLIKRVRYGMKFLGNPNWFLFITKLNPAFPFYFSQAYKRSGKKCREKFENLYKYYKKTKEGKAGRQDGKHYRFFRQLEALYGEPSNQTSAASETHLVNTTSFLYQTPTTHTINQENQESFQENKHSESLSFSNISEFETSSSENDDVDLSAVAYMMNGSIEKMKGLSEEVGGETRSLDGENVKTIEDREQERMRREEEWTKQEVAHLDRIHEFWARKRAWIEARDAALMDSLKKYTAKGLELPSSSTSVDEQIAIATQSHYRNQDRNAKTMDIHGMNTMRWMEPEILSLIQLRTTMEPRFQESGYSKEGLRECNMTTTECNKKRKEDLRTSNYFQSVDPYNDQEMAKHDESLNSPSNSYVGSQVHGSRCFHQDPISGGEHMWNKYGLKLSKEKNQQL</sequence>
<evidence type="ECO:0000256" key="3">
    <source>
        <dbReference type="ARBA" id="ARBA00023125"/>
    </source>
</evidence>
<dbReference type="Proteomes" id="UP000467840">
    <property type="component" value="Chromosome 10"/>
</dbReference>
<keyword evidence="2" id="KW-0805">Transcription regulation</keyword>
<dbReference type="AlphaFoldDB" id="A0A6A6MY57"/>
<keyword evidence="8" id="KW-1185">Reference proteome</keyword>
<keyword evidence="3" id="KW-0238">DNA-binding</keyword>
<evidence type="ECO:0000256" key="2">
    <source>
        <dbReference type="ARBA" id="ARBA00023015"/>
    </source>
</evidence>
<evidence type="ECO:0000256" key="5">
    <source>
        <dbReference type="ARBA" id="ARBA00023242"/>
    </source>
</evidence>
<name>A0A6A6MY57_HEVBR</name>
<dbReference type="EMBL" id="JAAGAX010000003">
    <property type="protein sequence ID" value="KAF2318410.1"/>
    <property type="molecule type" value="Genomic_DNA"/>
</dbReference>
<feature type="domain" description="Myb/SANT-like DNA-binding" evidence="6">
    <location>
        <begin position="181"/>
        <end position="226"/>
    </location>
</feature>
<comment type="subcellular location">
    <subcellularLocation>
        <location evidence="1">Nucleus</location>
    </subcellularLocation>
</comment>
<keyword evidence="5" id="KW-0539">Nucleus</keyword>
<proteinExistence type="predicted"/>
<keyword evidence="4" id="KW-0804">Transcription</keyword>
<dbReference type="GO" id="GO:0006355">
    <property type="term" value="P:regulation of DNA-templated transcription"/>
    <property type="evidence" value="ECO:0007669"/>
    <property type="project" value="UniProtKB-ARBA"/>
</dbReference>
<dbReference type="Pfam" id="PF13837">
    <property type="entry name" value="Myb_DNA-bind_4"/>
    <property type="match status" value="1"/>
</dbReference>
<organism evidence="7 8">
    <name type="scientific">Hevea brasiliensis</name>
    <name type="common">Para rubber tree</name>
    <name type="synonym">Siphonia brasiliensis</name>
    <dbReference type="NCBI Taxonomy" id="3981"/>
    <lineage>
        <taxon>Eukaryota</taxon>
        <taxon>Viridiplantae</taxon>
        <taxon>Streptophyta</taxon>
        <taxon>Embryophyta</taxon>
        <taxon>Tracheophyta</taxon>
        <taxon>Spermatophyta</taxon>
        <taxon>Magnoliopsida</taxon>
        <taxon>eudicotyledons</taxon>
        <taxon>Gunneridae</taxon>
        <taxon>Pentapetalae</taxon>
        <taxon>rosids</taxon>
        <taxon>fabids</taxon>
        <taxon>Malpighiales</taxon>
        <taxon>Euphorbiaceae</taxon>
        <taxon>Crotonoideae</taxon>
        <taxon>Micrandreae</taxon>
        <taxon>Hevea</taxon>
    </lineage>
</organism>
<dbReference type="InterPro" id="IPR044822">
    <property type="entry name" value="Myb_DNA-bind_4"/>
</dbReference>
<evidence type="ECO:0000256" key="1">
    <source>
        <dbReference type="ARBA" id="ARBA00004123"/>
    </source>
</evidence>
<comment type="caution">
    <text evidence="7">The sequence shown here is derived from an EMBL/GenBank/DDBJ whole genome shotgun (WGS) entry which is preliminary data.</text>
</comment>
<protein>
    <recommendedName>
        <fullName evidence="6">Myb/SANT-like DNA-binding domain-containing protein</fullName>
    </recommendedName>
</protein>
<evidence type="ECO:0000259" key="6">
    <source>
        <dbReference type="Pfam" id="PF13837"/>
    </source>
</evidence>
<evidence type="ECO:0000313" key="8">
    <source>
        <dbReference type="Proteomes" id="UP000467840"/>
    </source>
</evidence>
<evidence type="ECO:0000313" key="7">
    <source>
        <dbReference type="EMBL" id="KAF2318410.1"/>
    </source>
</evidence>
<dbReference type="GO" id="GO:0005634">
    <property type="term" value="C:nucleus"/>
    <property type="evidence" value="ECO:0007669"/>
    <property type="project" value="UniProtKB-SubCell"/>
</dbReference>
<gene>
    <name evidence="7" type="ORF">GH714_006791</name>
</gene>
<evidence type="ECO:0000256" key="4">
    <source>
        <dbReference type="ARBA" id="ARBA00023163"/>
    </source>
</evidence>